<organism evidence="1">
    <name type="scientific">Brucella pinnipedialis M292/94/1</name>
    <dbReference type="NCBI Taxonomy" id="520462"/>
    <lineage>
        <taxon>Bacteria</taxon>
        <taxon>Pseudomonadati</taxon>
        <taxon>Pseudomonadota</taxon>
        <taxon>Alphaproteobacteria</taxon>
        <taxon>Hyphomicrobiales</taxon>
        <taxon>Brucellaceae</taxon>
        <taxon>Brucella/Ochrobactrum group</taxon>
        <taxon>Brucella</taxon>
    </lineage>
</organism>
<dbReference type="HOGENOM" id="CLU_2615118_0_0_5"/>
<sequence length="78" mass="8792">MENHSALQLHAGTGFAQSRLVGCSGKLEHFRAKTVSHFWRENALLHVADAGCEAFGRFILFAFALFRQGRSLEQLMDR</sequence>
<dbReference type="AlphaFoldDB" id="A0A0E1X5T5"/>
<dbReference type="Proteomes" id="UP000004659">
    <property type="component" value="Unassembled WGS sequence"/>
</dbReference>
<protein>
    <submittedName>
        <fullName evidence="1">Uncharacterized protein</fullName>
    </submittedName>
</protein>
<reference evidence="1" key="1">
    <citation type="submission" date="2009-01" db="EMBL/GenBank/DDBJ databases">
        <title>The Genome Sequence of Brucella pinnipedialis M292/94/1.</title>
        <authorList>
            <consortium name="The Broad Institute Genome Sequencing Platform"/>
            <person name="Ward D."/>
            <person name="Young S.K."/>
            <person name="Kodira C.D."/>
            <person name="Zeng Q."/>
            <person name="Koehrsen M."/>
            <person name="Alvarado L."/>
            <person name="Berlin A."/>
            <person name="Borenstein D."/>
            <person name="Chen Z."/>
            <person name="Engels R."/>
            <person name="Freedman E."/>
            <person name="Gellesch M."/>
            <person name="Goldberg J."/>
            <person name="Griggs A."/>
            <person name="Gujja S."/>
            <person name="Heiman D."/>
            <person name="Hepburn T."/>
            <person name="Howarth C."/>
            <person name="Jen D."/>
            <person name="Larson L."/>
            <person name="Lewis B."/>
            <person name="Mehta T."/>
            <person name="Park D."/>
            <person name="Pearson M."/>
            <person name="Roberts A."/>
            <person name="Saif S."/>
            <person name="Shea T."/>
            <person name="Shenoy N."/>
            <person name="Sisk P."/>
            <person name="Stolte C."/>
            <person name="Sykes S."/>
            <person name="Walk T."/>
            <person name="White J."/>
            <person name="Yandava C."/>
            <person name="Whatmore A.M."/>
            <person name="Perrett L.L."/>
            <person name="O'Callaghan D."/>
            <person name="Nusbaum C."/>
            <person name="Galagan J."/>
            <person name="Birren B."/>
        </authorList>
    </citation>
    <scope>NUCLEOTIDE SEQUENCE [LARGE SCALE GENOMIC DNA]</scope>
    <source>
        <strain evidence="1">M292/94/1</strain>
    </source>
</reference>
<evidence type="ECO:0000313" key="1">
    <source>
        <dbReference type="EMBL" id="EEZ31689.1"/>
    </source>
</evidence>
<proteinExistence type="predicted"/>
<name>A0A0E1X5T5_9HYPH</name>
<accession>A0A0E1X5T5</accession>
<dbReference type="EMBL" id="EQ999546">
    <property type="protein sequence ID" value="EEZ31689.1"/>
    <property type="molecule type" value="Genomic_DNA"/>
</dbReference>
<gene>
    <name evidence="1" type="ORF">BALG_01809</name>
</gene>